<keyword evidence="2" id="KW-1185">Reference proteome</keyword>
<dbReference type="Proteomes" id="UP000789845">
    <property type="component" value="Unassembled WGS sequence"/>
</dbReference>
<comment type="caution">
    <text evidence="1">The sequence shown here is derived from an EMBL/GenBank/DDBJ whole genome shotgun (WGS) entry which is preliminary data.</text>
</comment>
<evidence type="ECO:0000313" key="2">
    <source>
        <dbReference type="Proteomes" id="UP000789845"/>
    </source>
</evidence>
<dbReference type="EMBL" id="CAKJTG010000010">
    <property type="protein sequence ID" value="CAG9608469.1"/>
    <property type="molecule type" value="Genomic_DNA"/>
</dbReference>
<protein>
    <submittedName>
        <fullName evidence="1">Uncharacterized protein</fullName>
    </submittedName>
</protein>
<organism evidence="1 2">
    <name type="scientific">Pseudoneobacillus rhizosphaerae</name>
    <dbReference type="NCBI Taxonomy" id="2880968"/>
    <lineage>
        <taxon>Bacteria</taxon>
        <taxon>Bacillati</taxon>
        <taxon>Bacillota</taxon>
        <taxon>Bacilli</taxon>
        <taxon>Bacillales</taxon>
        <taxon>Bacillaceae</taxon>
        <taxon>Pseudoneobacillus</taxon>
    </lineage>
</organism>
<sequence length="53" mass="6042">MSIEERELFFSIMKDAYLRGITSNELSVETLVNEIKQKLMPILAKDIIGQGEV</sequence>
<reference evidence="1" key="1">
    <citation type="submission" date="2021-10" db="EMBL/GenBank/DDBJ databases">
        <authorList>
            <person name="Criscuolo A."/>
        </authorList>
    </citation>
    <scope>NUCLEOTIDE SEQUENCE</scope>
    <source>
        <strain evidence="1">CIP111885</strain>
    </source>
</reference>
<dbReference type="RefSeq" id="WP_230496705.1">
    <property type="nucleotide sequence ID" value="NZ_CAKJTG010000010.1"/>
</dbReference>
<proteinExistence type="predicted"/>
<dbReference type="InterPro" id="IPR058930">
    <property type="entry name" value="YwzD"/>
</dbReference>
<gene>
    <name evidence="1" type="ORF">NEOCIP111885_02163</name>
</gene>
<evidence type="ECO:0000313" key="1">
    <source>
        <dbReference type="EMBL" id="CAG9608469.1"/>
    </source>
</evidence>
<name>A0A9C7G9M9_9BACI</name>
<accession>A0A9C7G9M9</accession>
<dbReference type="AlphaFoldDB" id="A0A9C7G9M9"/>
<dbReference type="Pfam" id="PF26162">
    <property type="entry name" value="YwzD"/>
    <property type="match status" value="1"/>
</dbReference>